<accession>A0AAN5DH09</accession>
<evidence type="ECO:0000256" key="1">
    <source>
        <dbReference type="SAM" id="MobiDB-lite"/>
    </source>
</evidence>
<feature type="non-terminal residue" evidence="2">
    <location>
        <position position="118"/>
    </location>
</feature>
<evidence type="ECO:0000313" key="3">
    <source>
        <dbReference type="Proteomes" id="UP001328107"/>
    </source>
</evidence>
<organism evidence="2 3">
    <name type="scientific">Pristionchus mayeri</name>
    <dbReference type="NCBI Taxonomy" id="1317129"/>
    <lineage>
        <taxon>Eukaryota</taxon>
        <taxon>Metazoa</taxon>
        <taxon>Ecdysozoa</taxon>
        <taxon>Nematoda</taxon>
        <taxon>Chromadorea</taxon>
        <taxon>Rhabditida</taxon>
        <taxon>Rhabditina</taxon>
        <taxon>Diplogasteromorpha</taxon>
        <taxon>Diplogasteroidea</taxon>
        <taxon>Neodiplogasteridae</taxon>
        <taxon>Pristionchus</taxon>
    </lineage>
</organism>
<reference evidence="3" key="1">
    <citation type="submission" date="2022-10" db="EMBL/GenBank/DDBJ databases">
        <title>Genome assembly of Pristionchus species.</title>
        <authorList>
            <person name="Yoshida K."/>
            <person name="Sommer R.J."/>
        </authorList>
    </citation>
    <scope>NUCLEOTIDE SEQUENCE [LARGE SCALE GENOMIC DNA]</scope>
    <source>
        <strain evidence="3">RS5460</strain>
    </source>
</reference>
<name>A0AAN5DH09_9BILA</name>
<feature type="region of interest" description="Disordered" evidence="1">
    <location>
        <begin position="1"/>
        <end position="31"/>
    </location>
</feature>
<protein>
    <submittedName>
        <fullName evidence="2">Uncharacterized protein</fullName>
    </submittedName>
</protein>
<sequence>LLMGAEEAPPTEEEREEMMEIHPPIPDDDEEEGFIRWERVDPEEHVYPEPQDAAENALEHLAEEINDNPATRQEALVLINQYLHLRIQDPMEENQMPLIVDEGRIVANPRFNLDNFRM</sequence>
<comment type="caution">
    <text evidence="2">The sequence shown here is derived from an EMBL/GenBank/DDBJ whole genome shotgun (WGS) entry which is preliminary data.</text>
</comment>
<dbReference type="AlphaFoldDB" id="A0AAN5DH09"/>
<keyword evidence="3" id="KW-1185">Reference proteome</keyword>
<proteinExistence type="predicted"/>
<evidence type="ECO:0000313" key="2">
    <source>
        <dbReference type="EMBL" id="GMR63079.1"/>
    </source>
</evidence>
<dbReference type="EMBL" id="BTRK01000006">
    <property type="protein sequence ID" value="GMR63079.1"/>
    <property type="molecule type" value="Genomic_DNA"/>
</dbReference>
<dbReference type="Proteomes" id="UP001328107">
    <property type="component" value="Unassembled WGS sequence"/>
</dbReference>
<feature type="non-terminal residue" evidence="2">
    <location>
        <position position="1"/>
    </location>
</feature>
<gene>
    <name evidence="2" type="ORF">PMAYCL1PPCAC_33274</name>
</gene>